<dbReference type="RefSeq" id="WP_307682862.1">
    <property type="nucleotide sequence ID" value="NZ_JAUSQX010000001.1"/>
</dbReference>
<evidence type="ECO:0000259" key="10">
    <source>
        <dbReference type="PROSITE" id="PS50862"/>
    </source>
</evidence>
<dbReference type="PANTHER" id="PTHR42918:SF15">
    <property type="entry name" value="LYSINE--TRNA LIGASE, CHLOROPLASTIC_MITOCHONDRIAL"/>
    <property type="match status" value="1"/>
</dbReference>
<keyword evidence="1 7" id="KW-0436">Ligase</keyword>
<dbReference type="InterPro" id="IPR006195">
    <property type="entry name" value="aa-tRNA-synth_II"/>
</dbReference>
<evidence type="ECO:0000256" key="1">
    <source>
        <dbReference type="ARBA" id="ARBA00022598"/>
    </source>
</evidence>
<feature type="compositionally biased region" description="Basic and acidic residues" evidence="9">
    <location>
        <begin position="42"/>
        <end position="55"/>
    </location>
</feature>
<name>A0ABT9NGW9_9ACTO</name>
<keyword evidence="2 7" id="KW-0479">Metal-binding</keyword>
<evidence type="ECO:0000256" key="4">
    <source>
        <dbReference type="ARBA" id="ARBA00022840"/>
    </source>
</evidence>
<dbReference type="EC" id="6.1.1.6" evidence="7"/>
<dbReference type="NCBIfam" id="TIGR00499">
    <property type="entry name" value="lysS_bact"/>
    <property type="match status" value="1"/>
</dbReference>
<evidence type="ECO:0000256" key="8">
    <source>
        <dbReference type="RuleBase" id="RU000336"/>
    </source>
</evidence>
<comment type="subcellular location">
    <subcellularLocation>
        <location evidence="7">Cytoplasm</location>
    </subcellularLocation>
</comment>
<accession>A0ABT9NGW9</accession>
<dbReference type="PRINTS" id="PR00982">
    <property type="entry name" value="TRNASYNTHLYS"/>
</dbReference>
<feature type="binding site" evidence="7">
    <location>
        <position position="464"/>
    </location>
    <ligand>
        <name>Mg(2+)</name>
        <dbReference type="ChEBI" id="CHEBI:18420"/>
        <label>1</label>
    </ligand>
</feature>
<dbReference type="SUPFAM" id="SSF55681">
    <property type="entry name" value="Class II aaRS and biotin synthetases"/>
    <property type="match status" value="1"/>
</dbReference>
<comment type="similarity">
    <text evidence="7">Belongs to the class-II aminoacyl-tRNA synthetase family.</text>
</comment>
<feature type="binding site" evidence="7">
    <location>
        <position position="464"/>
    </location>
    <ligand>
        <name>Mg(2+)</name>
        <dbReference type="ChEBI" id="CHEBI:18420"/>
        <label>2</label>
    </ligand>
</feature>
<gene>
    <name evidence="7" type="primary">lysS</name>
    <name evidence="11" type="ORF">J2S70_001233</name>
</gene>
<feature type="compositionally biased region" description="Basic and acidic residues" evidence="9">
    <location>
        <begin position="21"/>
        <end position="31"/>
    </location>
</feature>
<evidence type="ECO:0000256" key="5">
    <source>
        <dbReference type="ARBA" id="ARBA00023146"/>
    </source>
</evidence>
<dbReference type="GO" id="GO:0004824">
    <property type="term" value="F:lysine-tRNA ligase activity"/>
    <property type="evidence" value="ECO:0007669"/>
    <property type="project" value="UniProtKB-EC"/>
</dbReference>
<dbReference type="CDD" id="cd04322">
    <property type="entry name" value="LysRS_N"/>
    <property type="match status" value="1"/>
</dbReference>
<dbReference type="InterPro" id="IPR002313">
    <property type="entry name" value="Lys-tRNA-ligase_II"/>
</dbReference>
<dbReference type="InterPro" id="IPR045864">
    <property type="entry name" value="aa-tRNA-synth_II/BPL/LPL"/>
</dbReference>
<evidence type="ECO:0000256" key="7">
    <source>
        <dbReference type="HAMAP-Rule" id="MF_00252"/>
    </source>
</evidence>
<evidence type="ECO:0000313" key="12">
    <source>
        <dbReference type="Proteomes" id="UP001243212"/>
    </source>
</evidence>
<feature type="region of interest" description="Disordered" evidence="9">
    <location>
        <begin position="1"/>
        <end position="92"/>
    </location>
</feature>
<evidence type="ECO:0000313" key="11">
    <source>
        <dbReference type="EMBL" id="MDP9806651.1"/>
    </source>
</evidence>
<keyword evidence="4 7" id="KW-0067">ATP-binding</keyword>
<protein>
    <recommendedName>
        <fullName evidence="7">Lysine--tRNA ligase</fullName>
        <ecNumber evidence="7">6.1.1.6</ecNumber>
    </recommendedName>
    <alternativeName>
        <fullName evidence="7">Lysyl-tRNA synthetase</fullName>
        <shortName evidence="7">LysRS</shortName>
    </alternativeName>
</protein>
<sequence length="571" mass="62964">MTQPHYDDTSDQIAVRKEKRQRMLDEGRDPYPPELEVTDTLAEIRKRYVVDRGDDGGQPTSGQPATGPSSDGQPASVQPGSDQSRGVAPTVLQPGDELTDAVVKIAGRVMLFRPSGKIAFAQLQSGDGERLQVIFSLANVGKEALDALKADVDLGDHLCVEGYVGASKRGELSVFATSWKMASKAIRPLPKTFTAEDGTEMSLNEETRVRKRHLDLITRADARNIVRIRAKMMKSIRATFDARGYIEVETPMLQPLHGGAAARPFETHINAYDQDLYLRIATELYLKRAVVGGLEKVYEIGKNFRNEGADSTHSPEFSAMEAYEAYATYEEMADLTRDLIQNAARDIFGTTTVTLADGTEYDLGGEWARLDLYESLSKAVGEEITVETPRERLVEIAESRGISVKDYAVPGKIAEDIWEELVGDHLWEPTFVFDFPEDTSPLTRNHRSKPGLTEKWDLYVRGVEIATAYTELADPVIQRERLTQQSLDAAAGDPEAMQLDEDFIEAMEQGFPPSGGMGMGIDRMLMVLTGLGIRETILFPFVRPQSRKPAAEQSVDGVAEPAADQSAEPTA</sequence>
<feature type="domain" description="Aminoacyl-transfer RNA synthetases class-II family profile" evidence="10">
    <location>
        <begin position="227"/>
        <end position="544"/>
    </location>
</feature>
<comment type="catalytic activity">
    <reaction evidence="6 7 8">
        <text>tRNA(Lys) + L-lysine + ATP = L-lysyl-tRNA(Lys) + AMP + diphosphate</text>
        <dbReference type="Rhea" id="RHEA:20792"/>
        <dbReference type="Rhea" id="RHEA-COMP:9696"/>
        <dbReference type="Rhea" id="RHEA-COMP:9697"/>
        <dbReference type="ChEBI" id="CHEBI:30616"/>
        <dbReference type="ChEBI" id="CHEBI:32551"/>
        <dbReference type="ChEBI" id="CHEBI:33019"/>
        <dbReference type="ChEBI" id="CHEBI:78442"/>
        <dbReference type="ChEBI" id="CHEBI:78529"/>
        <dbReference type="ChEBI" id="CHEBI:456215"/>
        <dbReference type="EC" id="6.1.1.6"/>
    </reaction>
</comment>
<keyword evidence="7" id="KW-0963">Cytoplasm</keyword>
<evidence type="ECO:0000256" key="9">
    <source>
        <dbReference type="SAM" id="MobiDB-lite"/>
    </source>
</evidence>
<dbReference type="Proteomes" id="UP001243212">
    <property type="component" value="Unassembled WGS sequence"/>
</dbReference>
<dbReference type="InterPro" id="IPR004365">
    <property type="entry name" value="NA-bd_OB_tRNA"/>
</dbReference>
<keyword evidence="7" id="KW-0648">Protein biosynthesis</keyword>
<dbReference type="EMBL" id="JAUSQX010000001">
    <property type="protein sequence ID" value="MDP9806651.1"/>
    <property type="molecule type" value="Genomic_DNA"/>
</dbReference>
<keyword evidence="7 8" id="KW-0460">Magnesium</keyword>
<comment type="caution">
    <text evidence="11">The sequence shown here is derived from an EMBL/GenBank/DDBJ whole genome shotgun (WGS) entry which is preliminary data.</text>
</comment>
<keyword evidence="12" id="KW-1185">Reference proteome</keyword>
<dbReference type="PROSITE" id="PS50862">
    <property type="entry name" value="AA_TRNA_LIGASE_II"/>
    <property type="match status" value="1"/>
</dbReference>
<dbReference type="InterPro" id="IPR012340">
    <property type="entry name" value="NA-bd_OB-fold"/>
</dbReference>
<dbReference type="Gene3D" id="2.40.50.140">
    <property type="entry name" value="Nucleic acid-binding proteins"/>
    <property type="match status" value="1"/>
</dbReference>
<keyword evidence="3 7" id="KW-0547">Nucleotide-binding</keyword>
<dbReference type="Pfam" id="PF00152">
    <property type="entry name" value="tRNA-synt_2"/>
    <property type="match status" value="1"/>
</dbReference>
<feature type="compositionally biased region" description="Polar residues" evidence="9">
    <location>
        <begin position="58"/>
        <end position="84"/>
    </location>
</feature>
<dbReference type="Gene3D" id="3.30.930.10">
    <property type="entry name" value="Bira Bifunctional Protein, Domain 2"/>
    <property type="match status" value="1"/>
</dbReference>
<reference evidence="11 12" key="1">
    <citation type="submission" date="2023-07" db="EMBL/GenBank/DDBJ databases">
        <title>Sequencing the genomes of 1000 actinobacteria strains.</title>
        <authorList>
            <person name="Klenk H.-P."/>
        </authorList>
    </citation>
    <scope>NUCLEOTIDE SEQUENCE [LARGE SCALE GENOMIC DNA]</scope>
    <source>
        <strain evidence="11 12">DSM 17163</strain>
    </source>
</reference>
<dbReference type="PANTHER" id="PTHR42918">
    <property type="entry name" value="LYSYL-TRNA SYNTHETASE"/>
    <property type="match status" value="1"/>
</dbReference>
<comment type="subunit">
    <text evidence="7">Homodimer.</text>
</comment>
<comment type="cofactor">
    <cofactor evidence="7 8">
        <name>Mg(2+)</name>
        <dbReference type="ChEBI" id="CHEBI:18420"/>
    </cofactor>
    <text evidence="7 8">Binds 3 Mg(2+) ions per subunit.</text>
</comment>
<proteinExistence type="inferred from homology"/>
<dbReference type="InterPro" id="IPR004364">
    <property type="entry name" value="Aa-tRNA-synt_II"/>
</dbReference>
<evidence type="ECO:0000256" key="6">
    <source>
        <dbReference type="ARBA" id="ARBA00048573"/>
    </source>
</evidence>
<feature type="region of interest" description="Disordered" evidence="9">
    <location>
        <begin position="547"/>
        <end position="571"/>
    </location>
</feature>
<feature type="binding site" evidence="7">
    <location>
        <position position="457"/>
    </location>
    <ligand>
        <name>Mg(2+)</name>
        <dbReference type="ChEBI" id="CHEBI:18420"/>
        <label>1</label>
    </ligand>
</feature>
<evidence type="ECO:0000256" key="2">
    <source>
        <dbReference type="ARBA" id="ARBA00022723"/>
    </source>
</evidence>
<dbReference type="InterPro" id="IPR044136">
    <property type="entry name" value="Lys-tRNA-ligase_II_N"/>
</dbReference>
<dbReference type="SUPFAM" id="SSF50249">
    <property type="entry name" value="Nucleic acid-binding proteins"/>
    <property type="match status" value="1"/>
</dbReference>
<dbReference type="InterPro" id="IPR018149">
    <property type="entry name" value="Lys-tRNA-synth_II_C"/>
</dbReference>
<dbReference type="Pfam" id="PF01336">
    <property type="entry name" value="tRNA_anti-codon"/>
    <property type="match status" value="1"/>
</dbReference>
<keyword evidence="5 7" id="KW-0030">Aminoacyl-tRNA synthetase</keyword>
<organism evidence="11 12">
    <name type="scientific">Trueperella bonasi</name>
    <dbReference type="NCBI Taxonomy" id="312286"/>
    <lineage>
        <taxon>Bacteria</taxon>
        <taxon>Bacillati</taxon>
        <taxon>Actinomycetota</taxon>
        <taxon>Actinomycetes</taxon>
        <taxon>Actinomycetales</taxon>
        <taxon>Actinomycetaceae</taxon>
        <taxon>Trueperella</taxon>
    </lineage>
</organism>
<evidence type="ECO:0000256" key="3">
    <source>
        <dbReference type="ARBA" id="ARBA00022741"/>
    </source>
</evidence>
<dbReference type="NCBIfam" id="NF001756">
    <property type="entry name" value="PRK00484.1"/>
    <property type="match status" value="1"/>
</dbReference>
<dbReference type="HAMAP" id="MF_00252">
    <property type="entry name" value="Lys_tRNA_synth_class2"/>
    <property type="match status" value="1"/>
</dbReference>